<dbReference type="GO" id="GO:0005524">
    <property type="term" value="F:ATP binding"/>
    <property type="evidence" value="ECO:0007669"/>
    <property type="project" value="InterPro"/>
</dbReference>
<evidence type="ECO:0000313" key="2">
    <source>
        <dbReference type="EMBL" id="SFK14462.1"/>
    </source>
</evidence>
<feature type="domain" description="HPr kinase/phosphorylase C-terminal" evidence="1">
    <location>
        <begin position="9"/>
        <end position="89"/>
    </location>
</feature>
<dbReference type="Gene3D" id="3.40.50.300">
    <property type="entry name" value="P-loop containing nucleotide triphosphate hydrolases"/>
    <property type="match status" value="1"/>
</dbReference>
<dbReference type="GO" id="GO:0006109">
    <property type="term" value="P:regulation of carbohydrate metabolic process"/>
    <property type="evidence" value="ECO:0007669"/>
    <property type="project" value="InterPro"/>
</dbReference>
<dbReference type="STRING" id="588602.SAMN04487991_3970"/>
<accession>A0A1I3X3R8</accession>
<dbReference type="CDD" id="cd01918">
    <property type="entry name" value="HprK_C"/>
    <property type="match status" value="1"/>
</dbReference>
<dbReference type="AlphaFoldDB" id="A0A1I3X3R8"/>
<dbReference type="InterPro" id="IPR011104">
    <property type="entry name" value="Hpr_kin/Pase_C"/>
</dbReference>
<protein>
    <submittedName>
        <fullName evidence="2">HPr kinase/phosphorylase</fullName>
    </submittedName>
</protein>
<dbReference type="Pfam" id="PF07475">
    <property type="entry name" value="Hpr_kinase_C"/>
    <property type="match status" value="1"/>
</dbReference>
<sequence length="146" mass="15007">MAGHGGSETLNLHASCVALDEGAGLLILGPSGAGKSTLALSLMGYGARLVADDRTDLRRQGGALIASAPDSIAGMIEARGLGLLSAEALSHCRISAVVDLSQTEEERLPPVREKALIGVAIPLIFRVNGPQFAPALIQWLKGGRCA</sequence>
<dbReference type="OrthoDB" id="8326226at2"/>
<dbReference type="SUPFAM" id="SSF53795">
    <property type="entry name" value="PEP carboxykinase-like"/>
    <property type="match status" value="1"/>
</dbReference>
<name>A0A1I3X3R8_9RHOB</name>
<evidence type="ECO:0000259" key="1">
    <source>
        <dbReference type="Pfam" id="PF07475"/>
    </source>
</evidence>
<keyword evidence="3" id="KW-1185">Reference proteome</keyword>
<dbReference type="GO" id="GO:0000155">
    <property type="term" value="F:phosphorelay sensor kinase activity"/>
    <property type="evidence" value="ECO:0007669"/>
    <property type="project" value="InterPro"/>
</dbReference>
<dbReference type="Proteomes" id="UP000199630">
    <property type="component" value="Unassembled WGS sequence"/>
</dbReference>
<reference evidence="3" key="1">
    <citation type="submission" date="2016-10" db="EMBL/GenBank/DDBJ databases">
        <authorList>
            <person name="Varghese N."/>
            <person name="Submissions S."/>
        </authorList>
    </citation>
    <scope>NUCLEOTIDE SEQUENCE [LARGE SCALE GENOMIC DNA]</scope>
    <source>
        <strain evidence="3">DSM 26471</strain>
    </source>
</reference>
<dbReference type="RefSeq" id="WP_090062852.1">
    <property type="nucleotide sequence ID" value="NZ_FORH01000009.1"/>
</dbReference>
<gene>
    <name evidence="2" type="ORF">SAMN04487991_3970</name>
</gene>
<dbReference type="InterPro" id="IPR027417">
    <property type="entry name" value="P-loop_NTPase"/>
</dbReference>
<keyword evidence="2" id="KW-0808">Transferase</keyword>
<proteinExistence type="predicted"/>
<dbReference type="EMBL" id="FORH01000009">
    <property type="protein sequence ID" value="SFK14462.1"/>
    <property type="molecule type" value="Genomic_DNA"/>
</dbReference>
<organism evidence="2 3">
    <name type="scientific">Celeribacter neptunius</name>
    <dbReference type="NCBI Taxonomy" id="588602"/>
    <lineage>
        <taxon>Bacteria</taxon>
        <taxon>Pseudomonadati</taxon>
        <taxon>Pseudomonadota</taxon>
        <taxon>Alphaproteobacteria</taxon>
        <taxon>Rhodobacterales</taxon>
        <taxon>Roseobacteraceae</taxon>
        <taxon>Celeribacter</taxon>
    </lineage>
</organism>
<keyword evidence="2" id="KW-0418">Kinase</keyword>
<evidence type="ECO:0000313" key="3">
    <source>
        <dbReference type="Proteomes" id="UP000199630"/>
    </source>
</evidence>